<name>A0A2R9AGB3_PANPA</name>
<accession>A0A2R9AGB3</accession>
<dbReference type="GeneID" id="100987769"/>
<dbReference type="KEGG" id="pps:100987769"/>
<evidence type="ECO:0000313" key="2">
    <source>
        <dbReference type="Ensembl" id="ENSPPAP00000016376.1"/>
    </source>
</evidence>
<evidence type="ECO:0000256" key="1">
    <source>
        <dbReference type="SAM" id="MobiDB-lite"/>
    </source>
</evidence>
<dbReference type="EMBL" id="AJFE02108240">
    <property type="status" value="NOT_ANNOTATED_CDS"/>
    <property type="molecule type" value="Genomic_DNA"/>
</dbReference>
<reference evidence="2" key="3">
    <citation type="submission" date="2025-09" db="UniProtKB">
        <authorList>
            <consortium name="Ensembl"/>
        </authorList>
    </citation>
    <scope>IDENTIFICATION</scope>
</reference>
<protein>
    <submittedName>
        <fullName evidence="2">Uncharacterized protein</fullName>
    </submittedName>
</protein>
<keyword evidence="3" id="KW-1185">Reference proteome</keyword>
<dbReference type="AlphaFoldDB" id="A0A2R9AGB3"/>
<dbReference type="GeneTree" id="ENSGT00410000029246"/>
<reference evidence="2" key="2">
    <citation type="submission" date="2025-08" db="UniProtKB">
        <authorList>
            <consortium name="Ensembl"/>
        </authorList>
    </citation>
    <scope>IDENTIFICATION</scope>
</reference>
<feature type="compositionally biased region" description="Basic and acidic residues" evidence="1">
    <location>
        <begin position="51"/>
        <end position="72"/>
    </location>
</feature>
<dbReference type="CTD" id="389649"/>
<dbReference type="Proteomes" id="UP000240080">
    <property type="component" value="Chromosome 8"/>
</dbReference>
<dbReference type="EMBL" id="AJFE02108242">
    <property type="status" value="NOT_ANNOTATED_CDS"/>
    <property type="molecule type" value="Genomic_DNA"/>
</dbReference>
<dbReference type="Pfam" id="PF17707">
    <property type="entry name" value="DUF5553"/>
    <property type="match status" value="1"/>
</dbReference>
<evidence type="ECO:0000313" key="3">
    <source>
        <dbReference type="Proteomes" id="UP000240080"/>
    </source>
</evidence>
<sequence>MRPLGKGLLPAEELIRSNLGVGRSLRDCLSQSRKLAEELGGKRLKPAKFGTEGKERVEQRTERQRTGSSKEPRMQIICRRRRREPPPRLLWGCLMPRAQPLLHVTAYENTGHWERLASVVSSKTQQPTVISHSSISITFSHYPPATLDSFLVLEPIKLFPVSSLRSPLCLNCGSCRESIRISGELIGNAHSPAPPRTPELETLGWDKQAVLSGAQVILVCAEV</sequence>
<organism evidence="2 3">
    <name type="scientific">Pan paniscus</name>
    <name type="common">Pygmy chimpanzee</name>
    <name type="synonym">Bonobo</name>
    <dbReference type="NCBI Taxonomy" id="9597"/>
    <lineage>
        <taxon>Eukaryota</taxon>
        <taxon>Metazoa</taxon>
        <taxon>Chordata</taxon>
        <taxon>Craniata</taxon>
        <taxon>Vertebrata</taxon>
        <taxon>Euteleostomi</taxon>
        <taxon>Mammalia</taxon>
        <taxon>Eutheria</taxon>
        <taxon>Euarchontoglires</taxon>
        <taxon>Primates</taxon>
        <taxon>Haplorrhini</taxon>
        <taxon>Catarrhini</taxon>
        <taxon>Hominidae</taxon>
        <taxon>Pan</taxon>
    </lineage>
</organism>
<proteinExistence type="predicted"/>
<dbReference type="Ensembl" id="ENSPPAT00000039071.1">
    <property type="protein sequence ID" value="ENSPPAP00000016376.1"/>
    <property type="gene ID" value="ENSPPAG00000031316.1"/>
</dbReference>
<dbReference type="EMBL" id="AJFE02108241">
    <property type="status" value="NOT_ANNOTATED_CDS"/>
    <property type="molecule type" value="Genomic_DNA"/>
</dbReference>
<reference evidence="2 3" key="1">
    <citation type="journal article" date="2012" name="Nature">
        <title>The bonobo genome compared with the chimpanzee and human genomes.</title>
        <authorList>
            <person name="Prufer K."/>
            <person name="Munch K."/>
            <person name="Hellmann I."/>
            <person name="Akagi K."/>
            <person name="Miller J.R."/>
            <person name="Walenz B."/>
            <person name="Koren S."/>
            <person name="Sutton G."/>
            <person name="Kodira C."/>
            <person name="Winer R."/>
            <person name="Knight J.R."/>
            <person name="Mullikin J.C."/>
            <person name="Meader S.J."/>
            <person name="Ponting C.P."/>
            <person name="Lunter G."/>
            <person name="Higashino S."/>
            <person name="Hobolth A."/>
            <person name="Dutheil J."/>
            <person name="Karakoc E."/>
            <person name="Alkan C."/>
            <person name="Sajjadian S."/>
            <person name="Catacchio C.R."/>
            <person name="Ventura M."/>
            <person name="Marques-Bonet T."/>
            <person name="Eichler E.E."/>
            <person name="Andre C."/>
            <person name="Atencia R."/>
            <person name="Mugisha L."/>
            <person name="Junhold J."/>
            <person name="Patterson N."/>
            <person name="Siebauer M."/>
            <person name="Good J.M."/>
            <person name="Fischer A."/>
            <person name="Ptak S.E."/>
            <person name="Lachmann M."/>
            <person name="Symer D.E."/>
            <person name="Mailund T."/>
            <person name="Schierup M.H."/>
            <person name="Andres A.M."/>
            <person name="Kelso J."/>
            <person name="Paabo S."/>
        </authorList>
    </citation>
    <scope>NUCLEOTIDE SEQUENCE [LARGE SCALE GENOMIC DNA]</scope>
</reference>
<dbReference type="InterPro" id="IPR040864">
    <property type="entry name" value="DUF5553"/>
</dbReference>
<feature type="region of interest" description="Disordered" evidence="1">
    <location>
        <begin position="40"/>
        <end position="72"/>
    </location>
</feature>
<dbReference type="OMA" id="ITFSHYP"/>